<dbReference type="Gene3D" id="1.20.1560.10">
    <property type="entry name" value="ABC transporter type 1, transmembrane domain"/>
    <property type="match status" value="1"/>
</dbReference>
<comment type="subcellular location">
    <subcellularLocation>
        <location evidence="1">Membrane</location>
        <topology evidence="1">Multi-pass membrane protein</topology>
    </subcellularLocation>
</comment>
<keyword evidence="3 5" id="KW-1133">Transmembrane helix</keyword>
<name>A0AA41VQJ4_PAPNU</name>
<comment type="caution">
    <text evidence="6">The sequence shown here is derived from an EMBL/GenBank/DDBJ whole genome shotgun (WGS) entry which is preliminary data.</text>
</comment>
<proteinExistence type="predicted"/>
<dbReference type="GO" id="GO:0005886">
    <property type="term" value="C:plasma membrane"/>
    <property type="evidence" value="ECO:0007669"/>
    <property type="project" value="TreeGrafter"/>
</dbReference>
<sequence>MNVKETSDVVGEDDNPKKEVATVPFYKLFSYADRYDVLMMLVGTISAVASGMGMPLLMILLGTVIDSFGRADKINAVNM</sequence>
<evidence type="ECO:0000256" key="2">
    <source>
        <dbReference type="ARBA" id="ARBA00022692"/>
    </source>
</evidence>
<feature type="non-terminal residue" evidence="6">
    <location>
        <position position="79"/>
    </location>
</feature>
<protein>
    <submittedName>
        <fullName evidence="6">Uncharacterized protein</fullName>
    </submittedName>
</protein>
<evidence type="ECO:0000256" key="5">
    <source>
        <dbReference type="SAM" id="Phobius"/>
    </source>
</evidence>
<evidence type="ECO:0000313" key="7">
    <source>
        <dbReference type="Proteomes" id="UP001177140"/>
    </source>
</evidence>
<evidence type="ECO:0000256" key="3">
    <source>
        <dbReference type="ARBA" id="ARBA00022989"/>
    </source>
</evidence>
<dbReference type="InterPro" id="IPR039421">
    <property type="entry name" value="Type_1_exporter"/>
</dbReference>
<dbReference type="PANTHER" id="PTHR24222">
    <property type="entry name" value="ABC TRANSPORTER B FAMILY"/>
    <property type="match status" value="1"/>
</dbReference>
<dbReference type="GO" id="GO:0042626">
    <property type="term" value="F:ATPase-coupled transmembrane transporter activity"/>
    <property type="evidence" value="ECO:0007669"/>
    <property type="project" value="TreeGrafter"/>
</dbReference>
<dbReference type="Proteomes" id="UP001177140">
    <property type="component" value="Unassembled WGS sequence"/>
</dbReference>
<feature type="transmembrane region" description="Helical" evidence="5">
    <location>
        <begin position="37"/>
        <end position="65"/>
    </location>
</feature>
<evidence type="ECO:0000256" key="4">
    <source>
        <dbReference type="ARBA" id="ARBA00023136"/>
    </source>
</evidence>
<keyword evidence="4 5" id="KW-0472">Membrane</keyword>
<dbReference type="AlphaFoldDB" id="A0AA41VQJ4"/>
<organism evidence="6 7">
    <name type="scientific">Papaver nudicaule</name>
    <name type="common">Iceland poppy</name>
    <dbReference type="NCBI Taxonomy" id="74823"/>
    <lineage>
        <taxon>Eukaryota</taxon>
        <taxon>Viridiplantae</taxon>
        <taxon>Streptophyta</taxon>
        <taxon>Embryophyta</taxon>
        <taxon>Tracheophyta</taxon>
        <taxon>Spermatophyta</taxon>
        <taxon>Magnoliopsida</taxon>
        <taxon>Ranunculales</taxon>
        <taxon>Papaveraceae</taxon>
        <taxon>Papaveroideae</taxon>
        <taxon>Papaver</taxon>
    </lineage>
</organism>
<gene>
    <name evidence="6" type="ORF">MKW94_028165</name>
</gene>
<evidence type="ECO:0000256" key="1">
    <source>
        <dbReference type="ARBA" id="ARBA00004141"/>
    </source>
</evidence>
<reference evidence="6" key="1">
    <citation type="submission" date="2022-03" db="EMBL/GenBank/DDBJ databases">
        <title>A functionally conserved STORR gene fusion in Papaver species that diverged 16.8 million years ago.</title>
        <authorList>
            <person name="Catania T."/>
        </authorList>
    </citation>
    <scope>NUCLEOTIDE SEQUENCE</scope>
    <source>
        <strain evidence="6">S-191538</strain>
    </source>
</reference>
<dbReference type="EMBL" id="JAJJMA010271968">
    <property type="protein sequence ID" value="MCL7045636.1"/>
    <property type="molecule type" value="Genomic_DNA"/>
</dbReference>
<dbReference type="PANTHER" id="PTHR24222:SF63">
    <property type="entry name" value="ATP BINDING CASSETTE SUBFAMILY B"/>
    <property type="match status" value="1"/>
</dbReference>
<dbReference type="GO" id="GO:0005524">
    <property type="term" value="F:ATP binding"/>
    <property type="evidence" value="ECO:0007669"/>
    <property type="project" value="InterPro"/>
</dbReference>
<accession>A0AA41VQJ4</accession>
<evidence type="ECO:0000313" key="6">
    <source>
        <dbReference type="EMBL" id="MCL7045636.1"/>
    </source>
</evidence>
<keyword evidence="2 5" id="KW-0812">Transmembrane</keyword>
<dbReference type="InterPro" id="IPR036640">
    <property type="entry name" value="ABC1_TM_sf"/>
</dbReference>
<keyword evidence="7" id="KW-1185">Reference proteome</keyword>